<evidence type="ECO:0008006" key="3">
    <source>
        <dbReference type="Google" id="ProtNLM"/>
    </source>
</evidence>
<name>A0A7J8R414_GOSDV</name>
<gene>
    <name evidence="1" type="ORF">Godav_020724</name>
</gene>
<dbReference type="EMBL" id="JABFAC010000003">
    <property type="protein sequence ID" value="MBA0608511.1"/>
    <property type="molecule type" value="Genomic_DNA"/>
</dbReference>
<evidence type="ECO:0000313" key="1">
    <source>
        <dbReference type="EMBL" id="MBA0608511.1"/>
    </source>
</evidence>
<accession>A0A7J8R414</accession>
<dbReference type="Proteomes" id="UP000593561">
    <property type="component" value="Unassembled WGS sequence"/>
</dbReference>
<proteinExistence type="predicted"/>
<keyword evidence="2" id="KW-1185">Reference proteome</keyword>
<comment type="caution">
    <text evidence="1">The sequence shown here is derived from an EMBL/GenBank/DDBJ whole genome shotgun (WGS) entry which is preliminary data.</text>
</comment>
<evidence type="ECO:0000313" key="2">
    <source>
        <dbReference type="Proteomes" id="UP000593561"/>
    </source>
</evidence>
<feature type="non-terminal residue" evidence="1">
    <location>
        <position position="105"/>
    </location>
</feature>
<protein>
    <recommendedName>
        <fullName evidence="3">Reverse transcriptase zinc-binding domain-containing protein</fullName>
    </recommendedName>
</protein>
<organism evidence="1 2">
    <name type="scientific">Gossypium davidsonii</name>
    <name type="common">Davidson's cotton</name>
    <name type="synonym">Gossypium klotzschianum subsp. davidsonii</name>
    <dbReference type="NCBI Taxonomy" id="34287"/>
    <lineage>
        <taxon>Eukaryota</taxon>
        <taxon>Viridiplantae</taxon>
        <taxon>Streptophyta</taxon>
        <taxon>Embryophyta</taxon>
        <taxon>Tracheophyta</taxon>
        <taxon>Spermatophyta</taxon>
        <taxon>Magnoliopsida</taxon>
        <taxon>eudicotyledons</taxon>
        <taxon>Gunneridae</taxon>
        <taxon>Pentapetalae</taxon>
        <taxon>rosids</taxon>
        <taxon>malvids</taxon>
        <taxon>Malvales</taxon>
        <taxon>Malvaceae</taxon>
        <taxon>Malvoideae</taxon>
        <taxon>Gossypium</taxon>
    </lineage>
</organism>
<sequence length="105" mass="12221">MVAWMTILNKLPTKDGLLAWGWTVDDRCVHFIAKLRIGIRGCNGLAPNLKVKHSYFLAILLRLAWSTYINSIWRERNQRQFGSEQRSKNALLEEIKKVIRLRLTG</sequence>
<reference evidence="1 2" key="1">
    <citation type="journal article" date="2019" name="Genome Biol. Evol.">
        <title>Insights into the evolution of the New World diploid cottons (Gossypium, subgenus Houzingenia) based on genome sequencing.</title>
        <authorList>
            <person name="Grover C.E."/>
            <person name="Arick M.A. 2nd"/>
            <person name="Thrash A."/>
            <person name="Conover J.L."/>
            <person name="Sanders W.S."/>
            <person name="Peterson D.G."/>
            <person name="Frelichowski J.E."/>
            <person name="Scheffler J.A."/>
            <person name="Scheffler B.E."/>
            <person name="Wendel J.F."/>
        </authorList>
    </citation>
    <scope>NUCLEOTIDE SEQUENCE [LARGE SCALE GENOMIC DNA]</scope>
    <source>
        <strain evidence="1">27</strain>
        <tissue evidence="1">Leaf</tissue>
    </source>
</reference>
<dbReference type="AlphaFoldDB" id="A0A7J8R414"/>